<comment type="similarity">
    <text evidence="1">Belongs to the universal ribosomal protein uL6 family.</text>
</comment>
<dbReference type="PIRSF" id="PIRSF002162">
    <property type="entry name" value="Ribosomal_L6"/>
    <property type="match status" value="1"/>
</dbReference>
<dbReference type="InterPro" id="IPR020040">
    <property type="entry name" value="Ribosomal_uL6_a/b-dom"/>
</dbReference>
<evidence type="ECO:0000256" key="1">
    <source>
        <dbReference type="ARBA" id="ARBA00009356"/>
    </source>
</evidence>
<feature type="domain" description="Large ribosomal subunit protein uL6 alpha-beta" evidence="4">
    <location>
        <begin position="11"/>
        <end position="82"/>
    </location>
</feature>
<dbReference type="PROSITE" id="PS00525">
    <property type="entry name" value="RIBOSOMAL_L6_1"/>
    <property type="match status" value="1"/>
</dbReference>
<dbReference type="PANTHER" id="PTHR11655">
    <property type="entry name" value="60S/50S RIBOSOMAL PROTEIN L6/L9"/>
    <property type="match status" value="1"/>
</dbReference>
<keyword evidence="2 5" id="KW-0689">Ribosomal protein</keyword>
<dbReference type="GO" id="GO:0022625">
    <property type="term" value="C:cytosolic large ribosomal subunit"/>
    <property type="evidence" value="ECO:0007669"/>
    <property type="project" value="TreeGrafter"/>
</dbReference>
<dbReference type="HAMAP" id="MF_01365_B">
    <property type="entry name" value="Ribosomal_uL6_B"/>
    <property type="match status" value="1"/>
</dbReference>
<evidence type="ECO:0000256" key="2">
    <source>
        <dbReference type="ARBA" id="ARBA00022980"/>
    </source>
</evidence>
<dbReference type="InterPro" id="IPR000702">
    <property type="entry name" value="Ribosomal_uL6-like"/>
</dbReference>
<dbReference type="SUPFAM" id="SSF56053">
    <property type="entry name" value="Ribosomal protein L6"/>
    <property type="match status" value="2"/>
</dbReference>
<dbReference type="PRINTS" id="PR00059">
    <property type="entry name" value="RIBOSOMALL6"/>
</dbReference>
<accession>A0A3B1CA87</accession>
<sequence length="178" mass="19353">MSRIGLKKVKIPKGVKVSLEPGFVHVKGPKGEASKSVRPEVSVSLEGDELAVSRSADTPFVRSLHGLTRSEINNAIIGVTDGYAKTLDILGVGYRASLEGRTLVLNLGFSHLIRYDLPAGIDAVVEKQTTLILKGTDKYLVGEVAAKVRSFRPPEPYKGKGVKYRNEKIIRKEGKKGK</sequence>
<gene>
    <name evidence="5" type="ORF">MNBD_NITROSPIRAE01-2260</name>
</gene>
<organism evidence="5">
    <name type="scientific">hydrothermal vent metagenome</name>
    <dbReference type="NCBI Taxonomy" id="652676"/>
    <lineage>
        <taxon>unclassified sequences</taxon>
        <taxon>metagenomes</taxon>
        <taxon>ecological metagenomes</taxon>
    </lineage>
</organism>
<dbReference type="Gene3D" id="3.90.930.12">
    <property type="entry name" value="Ribosomal protein L6, alpha-beta domain"/>
    <property type="match status" value="2"/>
</dbReference>
<dbReference type="GO" id="GO:0003735">
    <property type="term" value="F:structural constituent of ribosome"/>
    <property type="evidence" value="ECO:0007669"/>
    <property type="project" value="InterPro"/>
</dbReference>
<name>A0A3B1CA87_9ZZZZ</name>
<reference evidence="5" key="1">
    <citation type="submission" date="2018-06" db="EMBL/GenBank/DDBJ databases">
        <authorList>
            <person name="Zhirakovskaya E."/>
        </authorList>
    </citation>
    <scope>NUCLEOTIDE SEQUENCE</scope>
</reference>
<protein>
    <submittedName>
        <fullName evidence="5">LSU ribosomal protein L6p (L9e)</fullName>
    </submittedName>
</protein>
<dbReference type="AlphaFoldDB" id="A0A3B1CA87"/>
<feature type="domain" description="Large ribosomal subunit protein uL6 alpha-beta" evidence="4">
    <location>
        <begin position="91"/>
        <end position="164"/>
    </location>
</feature>
<keyword evidence="3" id="KW-0687">Ribonucleoprotein</keyword>
<dbReference type="InterPro" id="IPR002358">
    <property type="entry name" value="Ribosomal_uL6_CS"/>
</dbReference>
<proteinExistence type="inferred from homology"/>
<dbReference type="Pfam" id="PF00347">
    <property type="entry name" value="Ribosomal_L6"/>
    <property type="match status" value="2"/>
</dbReference>
<dbReference type="InterPro" id="IPR036789">
    <property type="entry name" value="Ribosomal_uL6-like_a/b-dom_sf"/>
</dbReference>
<dbReference type="PANTHER" id="PTHR11655:SF14">
    <property type="entry name" value="LARGE RIBOSOMAL SUBUNIT PROTEIN UL6M"/>
    <property type="match status" value="1"/>
</dbReference>
<dbReference type="GO" id="GO:0019843">
    <property type="term" value="F:rRNA binding"/>
    <property type="evidence" value="ECO:0007669"/>
    <property type="project" value="InterPro"/>
</dbReference>
<dbReference type="FunFam" id="3.90.930.12:FF:000001">
    <property type="entry name" value="50S ribosomal protein L6"/>
    <property type="match status" value="1"/>
</dbReference>
<evidence type="ECO:0000313" key="5">
    <source>
        <dbReference type="EMBL" id="VAX27436.1"/>
    </source>
</evidence>
<evidence type="ECO:0000259" key="4">
    <source>
        <dbReference type="Pfam" id="PF00347"/>
    </source>
</evidence>
<evidence type="ECO:0000256" key="3">
    <source>
        <dbReference type="ARBA" id="ARBA00023274"/>
    </source>
</evidence>
<dbReference type="NCBIfam" id="TIGR03654">
    <property type="entry name" value="L6_bact"/>
    <property type="match status" value="1"/>
</dbReference>
<dbReference type="EMBL" id="UOGF01000028">
    <property type="protein sequence ID" value="VAX27436.1"/>
    <property type="molecule type" value="Genomic_DNA"/>
</dbReference>
<dbReference type="GO" id="GO:0002181">
    <property type="term" value="P:cytoplasmic translation"/>
    <property type="evidence" value="ECO:0007669"/>
    <property type="project" value="TreeGrafter"/>
</dbReference>
<dbReference type="InterPro" id="IPR019906">
    <property type="entry name" value="Ribosomal_uL6_bac-type"/>
</dbReference>